<reference evidence="7" key="1">
    <citation type="submission" date="2023-07" db="EMBL/GenBank/DDBJ databases">
        <title>A draft genome of Kazachstania heterogenica Y-27499.</title>
        <authorList>
            <person name="Donic C."/>
            <person name="Kralova J.S."/>
            <person name="Fidel L."/>
            <person name="Ben-Dor S."/>
            <person name="Jung S."/>
        </authorList>
    </citation>
    <scope>NUCLEOTIDE SEQUENCE [LARGE SCALE GENOMIC DNA]</scope>
    <source>
        <strain evidence="7">Y27499</strain>
    </source>
</reference>
<dbReference type="InterPro" id="IPR004087">
    <property type="entry name" value="KH_dom"/>
</dbReference>
<comment type="caution">
    <text evidence="6">The sequence shown here is derived from an EMBL/GenBank/DDBJ whole genome shotgun (WGS) entry which is preliminary data.</text>
</comment>
<name>A0AAN8A9E8_9SACH</name>
<keyword evidence="1" id="KW-0677">Repeat</keyword>
<evidence type="ECO:0000313" key="7">
    <source>
        <dbReference type="Proteomes" id="UP001306508"/>
    </source>
</evidence>
<dbReference type="AlphaFoldDB" id="A0AAN8A9E8"/>
<feature type="compositionally biased region" description="Basic and acidic residues" evidence="4">
    <location>
        <begin position="26"/>
        <end position="41"/>
    </location>
</feature>
<dbReference type="PANTHER" id="PTHR10288">
    <property type="entry name" value="KH DOMAIN CONTAINING RNA BINDING PROTEIN"/>
    <property type="match status" value="1"/>
</dbReference>
<accession>A0AAN8A9E8</accession>
<dbReference type="Pfam" id="PF00013">
    <property type="entry name" value="KH_1"/>
    <property type="match status" value="3"/>
</dbReference>
<feature type="domain" description="K Homology" evidence="5">
    <location>
        <begin position="106"/>
        <end position="176"/>
    </location>
</feature>
<gene>
    <name evidence="6" type="ORF">RI543_001564</name>
</gene>
<dbReference type="InterPro" id="IPR036612">
    <property type="entry name" value="KH_dom_type_1_sf"/>
</dbReference>
<evidence type="ECO:0000256" key="2">
    <source>
        <dbReference type="ARBA" id="ARBA00022884"/>
    </source>
</evidence>
<dbReference type="EMBL" id="JAWIZZ010000038">
    <property type="protein sequence ID" value="KAK5781170.1"/>
    <property type="molecule type" value="Genomic_DNA"/>
</dbReference>
<dbReference type="PROSITE" id="PS50084">
    <property type="entry name" value="KH_TYPE_1"/>
    <property type="match status" value="3"/>
</dbReference>
<keyword evidence="7" id="KW-1185">Reference proteome</keyword>
<feature type="domain" description="K Homology" evidence="5">
    <location>
        <begin position="486"/>
        <end position="556"/>
    </location>
</feature>
<protein>
    <recommendedName>
        <fullName evidence="5">K Homology domain-containing protein</fullName>
    </recommendedName>
</protein>
<dbReference type="GO" id="GO:0003723">
    <property type="term" value="F:RNA binding"/>
    <property type="evidence" value="ECO:0007669"/>
    <property type="project" value="UniProtKB-UniRule"/>
</dbReference>
<feature type="compositionally biased region" description="Polar residues" evidence="4">
    <location>
        <begin position="48"/>
        <end position="83"/>
    </location>
</feature>
<feature type="domain" description="K Homology" evidence="5">
    <location>
        <begin position="247"/>
        <end position="318"/>
    </location>
</feature>
<dbReference type="SUPFAM" id="SSF54791">
    <property type="entry name" value="Eukaryotic type KH-domain (KH-domain type I)"/>
    <property type="match status" value="3"/>
</dbReference>
<evidence type="ECO:0000259" key="5">
    <source>
        <dbReference type="SMART" id="SM00322"/>
    </source>
</evidence>
<dbReference type="InterPro" id="IPR004088">
    <property type="entry name" value="KH_dom_type_1"/>
</dbReference>
<feature type="compositionally biased region" description="Polar residues" evidence="4">
    <location>
        <begin position="7"/>
        <end position="21"/>
    </location>
</feature>
<proteinExistence type="predicted"/>
<feature type="region of interest" description="Disordered" evidence="4">
    <location>
        <begin position="186"/>
        <end position="243"/>
    </location>
</feature>
<dbReference type="Proteomes" id="UP001306508">
    <property type="component" value="Unassembled WGS sequence"/>
</dbReference>
<keyword evidence="2 3" id="KW-0694">RNA-binding</keyword>
<dbReference type="CDD" id="cd00105">
    <property type="entry name" value="KH-I"/>
    <property type="match status" value="1"/>
</dbReference>
<sequence>MTEENNIDSQPQNGQTQQSLNGGLKRKNENGAEEQKIEAGIKRVALNDDNSSPVSTTSISRQQFDTESQETDTTNLNGKNNLNVPIDNKEDNNTTTNNTNVTYNNDYVYLRMLCLVKDASVIVGPKGETINNIKRDTLTKINVSTNLRDVPERVLFVRGSCENVSKAYYLICKYLIDHKTKKNYSPEFTPVNEQEGHTGSAPENKDNQKQQNIESFDHDQLPSPAASKQSSQENLSTTVEGSDNQNSTITVNLLIPHYLMGYVIGKNGSVLKEIEGESSVKLQASPHRLLPSTDRILRVTGSPTSISIATLTVARIINAHKDKLKNKKTIPYQPGLMHCVLGKFPFIFHPRMSNMTNSNNNSNNNNNNNTVLMTASSSSSLPYQMPQPIMGPVRYHNSNSMESNYEHHNSKGVPNIPMVMLIPSIDPQGAAATMIPPQGYMNLPTTMESNIVYTVEAAANATTFVPNMTLPNVRLVDKTIPTQPMAITKQSLYIDENFVGNVIGKEGKHINSIKDTTGCSVIIADPVENSEERKLTIEGTYMGVQAAIMLISNKIEMDKFNQNKTK</sequence>
<evidence type="ECO:0000256" key="3">
    <source>
        <dbReference type="PROSITE-ProRule" id="PRU00117"/>
    </source>
</evidence>
<dbReference type="Gene3D" id="3.30.1370.10">
    <property type="entry name" value="K Homology domain, type 1"/>
    <property type="match status" value="3"/>
</dbReference>
<organism evidence="6 7">
    <name type="scientific">Arxiozyma heterogenica</name>
    <dbReference type="NCBI Taxonomy" id="278026"/>
    <lineage>
        <taxon>Eukaryota</taxon>
        <taxon>Fungi</taxon>
        <taxon>Dikarya</taxon>
        <taxon>Ascomycota</taxon>
        <taxon>Saccharomycotina</taxon>
        <taxon>Saccharomycetes</taxon>
        <taxon>Saccharomycetales</taxon>
        <taxon>Saccharomycetaceae</taxon>
        <taxon>Arxiozyma</taxon>
    </lineage>
</organism>
<feature type="compositionally biased region" description="Polar residues" evidence="4">
    <location>
        <begin position="226"/>
        <end position="243"/>
    </location>
</feature>
<evidence type="ECO:0000256" key="1">
    <source>
        <dbReference type="ARBA" id="ARBA00022737"/>
    </source>
</evidence>
<evidence type="ECO:0000256" key="4">
    <source>
        <dbReference type="SAM" id="MobiDB-lite"/>
    </source>
</evidence>
<evidence type="ECO:0000313" key="6">
    <source>
        <dbReference type="EMBL" id="KAK5781170.1"/>
    </source>
</evidence>
<feature type="region of interest" description="Disordered" evidence="4">
    <location>
        <begin position="1"/>
        <end position="98"/>
    </location>
</feature>
<dbReference type="SMART" id="SM00322">
    <property type="entry name" value="KH"/>
    <property type="match status" value="3"/>
</dbReference>